<name>A0A183UMM2_TOXCA</name>
<keyword evidence="3" id="KW-1185">Reference proteome</keyword>
<gene>
    <name evidence="2" type="ORF">TCNE_LOCUS9742</name>
</gene>
<keyword evidence="1" id="KW-0732">Signal</keyword>
<protein>
    <submittedName>
        <fullName evidence="4">Alpha-1,3-glucosyltransferase</fullName>
    </submittedName>
</protein>
<sequence length="73" mass="8572">MVCYARAALHFSLFVVFVWAVRFDDTFPPERLPVPGYYSSKLVWLTIVDLPYPIAAYKELFRANGYNIQYTFI</sequence>
<evidence type="ECO:0000256" key="1">
    <source>
        <dbReference type="SAM" id="SignalP"/>
    </source>
</evidence>
<dbReference type="WBParaSite" id="TCNE_0000974201-mRNA-1">
    <property type="protein sequence ID" value="TCNE_0000974201-mRNA-1"/>
    <property type="gene ID" value="TCNE_0000974201"/>
</dbReference>
<proteinExistence type="predicted"/>
<evidence type="ECO:0000313" key="2">
    <source>
        <dbReference type="EMBL" id="VDM41063.1"/>
    </source>
</evidence>
<accession>A0A183UMM2</accession>
<dbReference type="EMBL" id="UYWY01020268">
    <property type="protein sequence ID" value="VDM41063.1"/>
    <property type="molecule type" value="Genomic_DNA"/>
</dbReference>
<reference evidence="2 3" key="2">
    <citation type="submission" date="2018-11" db="EMBL/GenBank/DDBJ databases">
        <authorList>
            <consortium name="Pathogen Informatics"/>
        </authorList>
    </citation>
    <scope>NUCLEOTIDE SEQUENCE [LARGE SCALE GENOMIC DNA]</scope>
</reference>
<dbReference type="AlphaFoldDB" id="A0A183UMM2"/>
<organism evidence="3 4">
    <name type="scientific">Toxocara canis</name>
    <name type="common">Canine roundworm</name>
    <dbReference type="NCBI Taxonomy" id="6265"/>
    <lineage>
        <taxon>Eukaryota</taxon>
        <taxon>Metazoa</taxon>
        <taxon>Ecdysozoa</taxon>
        <taxon>Nematoda</taxon>
        <taxon>Chromadorea</taxon>
        <taxon>Rhabditida</taxon>
        <taxon>Spirurina</taxon>
        <taxon>Ascaridomorpha</taxon>
        <taxon>Ascaridoidea</taxon>
        <taxon>Toxocaridae</taxon>
        <taxon>Toxocara</taxon>
    </lineage>
</organism>
<feature type="chain" id="PRO_5044553288" evidence="1">
    <location>
        <begin position="21"/>
        <end position="73"/>
    </location>
</feature>
<feature type="signal peptide" evidence="1">
    <location>
        <begin position="1"/>
        <end position="20"/>
    </location>
</feature>
<dbReference type="Proteomes" id="UP000050794">
    <property type="component" value="Unassembled WGS sequence"/>
</dbReference>
<reference evidence="4" key="1">
    <citation type="submission" date="2016-06" db="UniProtKB">
        <authorList>
            <consortium name="WormBaseParasite"/>
        </authorList>
    </citation>
    <scope>IDENTIFICATION</scope>
</reference>
<evidence type="ECO:0000313" key="4">
    <source>
        <dbReference type="WBParaSite" id="TCNE_0000974201-mRNA-1"/>
    </source>
</evidence>
<evidence type="ECO:0000313" key="3">
    <source>
        <dbReference type="Proteomes" id="UP000050794"/>
    </source>
</evidence>